<reference evidence="1 2" key="1">
    <citation type="submission" date="2018-06" db="EMBL/GenBank/DDBJ databases">
        <authorList>
            <consortium name="Pathogen Informatics"/>
            <person name="Doyle S."/>
        </authorList>
    </citation>
    <scope>NUCLEOTIDE SEQUENCE [LARGE SCALE GENOMIC DNA]</scope>
    <source>
        <strain evidence="1 2">NCTC13043</strain>
    </source>
</reference>
<dbReference type="EMBL" id="UGTP01000001">
    <property type="protein sequence ID" value="SUC11447.1"/>
    <property type="molecule type" value="Genomic_DNA"/>
</dbReference>
<proteinExistence type="predicted"/>
<dbReference type="OrthoDB" id="1068913at2"/>
<evidence type="ECO:0000313" key="2">
    <source>
        <dbReference type="Proteomes" id="UP000254235"/>
    </source>
</evidence>
<dbReference type="RefSeq" id="WP_115082779.1">
    <property type="nucleotide sequence ID" value="NZ_CAJPLF010000004.1"/>
</dbReference>
<protein>
    <submittedName>
        <fullName evidence="1">Uncharacterized protein</fullName>
    </submittedName>
</protein>
<dbReference type="PROSITE" id="PS51257">
    <property type="entry name" value="PROKAR_LIPOPROTEIN"/>
    <property type="match status" value="1"/>
</dbReference>
<dbReference type="AlphaFoldDB" id="A0A379EYH9"/>
<evidence type="ECO:0000313" key="1">
    <source>
        <dbReference type="EMBL" id="SUC11447.1"/>
    </source>
</evidence>
<name>A0A379EYH9_9BACT</name>
<dbReference type="GeneID" id="78570033"/>
<dbReference type="Proteomes" id="UP000254235">
    <property type="component" value="Unassembled WGS sequence"/>
</dbReference>
<organism evidence="1 2">
    <name type="scientific">Prevotella pallens</name>
    <dbReference type="NCBI Taxonomy" id="60133"/>
    <lineage>
        <taxon>Bacteria</taxon>
        <taxon>Pseudomonadati</taxon>
        <taxon>Bacteroidota</taxon>
        <taxon>Bacteroidia</taxon>
        <taxon>Bacteroidales</taxon>
        <taxon>Prevotellaceae</taxon>
        <taxon>Prevotella</taxon>
    </lineage>
</organism>
<gene>
    <name evidence="1" type="ORF">NCTC13043_00293</name>
</gene>
<accession>A0A379EYH9</accession>
<sequence length="182" mass="20371">MKQNQWITVAMATIALTLASCGTIKKSATNTDVTTTPTTTTENVEANTNFISIAEAIDMVEHPEKIANIMKKYDYKLKENYEIYRLDKFSKMYYKNCRLAKILTANKYEDYPKPLQKGISSYVALEDGAIIIGVFNQTAYDNLVAQVKAAGFVLDMPGNEDVYKNGNRTIGCNEGLKTVRVQ</sequence>